<dbReference type="InterPro" id="IPR006097">
    <property type="entry name" value="Glu/Leu/Phe/Val/Trp_DH_dimer"/>
</dbReference>
<evidence type="ECO:0000256" key="1">
    <source>
        <dbReference type="ARBA" id="ARBA00006382"/>
    </source>
</evidence>
<evidence type="ECO:0000313" key="4">
    <source>
        <dbReference type="EMBL" id="GAI86646.1"/>
    </source>
</evidence>
<sequence>MQRLVNSQMTRETQMTSSVCEITNPFQMVQQQIDAICERMKIEEAYHLRIQECERELTTRFPVKMDDGQVKVFTGYRVQHNDTRGPAKGGIRYHPDVNLDETKALAAWMTMKTAVVNIPYGGAKGAVACNPKTMSQNELERLTRRYASEISLIIGPERDIPAPDVGTNPQTMAWIMDIYSMNKGYSVLGVVTGKPIEIGGSKGRLEATGRGCMICALLAAKHTGTPIEEIVNFIKENLPEAGFDKED</sequence>
<comment type="similarity">
    <text evidence="1">Belongs to the Glu/Leu/Phe/Val dehydrogenases family.</text>
</comment>
<evidence type="ECO:0000256" key="2">
    <source>
        <dbReference type="ARBA" id="ARBA00023002"/>
    </source>
</evidence>
<keyword evidence="2" id="KW-0560">Oxidoreductase</keyword>
<gene>
    <name evidence="4" type="ORF">S12H4_15263</name>
</gene>
<feature type="domain" description="Glutamate/phenylalanine/leucine/valine/L-tryptophan dehydrogenase dimerisation" evidence="3">
    <location>
        <begin position="54"/>
        <end position="180"/>
    </location>
</feature>
<dbReference type="InterPro" id="IPR046346">
    <property type="entry name" value="Aminoacid_DH-like_N_sf"/>
</dbReference>
<dbReference type="PRINTS" id="PR00082">
    <property type="entry name" value="GLFDHDRGNASE"/>
</dbReference>
<dbReference type="PANTHER" id="PTHR11606">
    <property type="entry name" value="GLUTAMATE DEHYDROGENASE"/>
    <property type="match status" value="1"/>
</dbReference>
<name>X1T5I2_9ZZZZ</name>
<dbReference type="SUPFAM" id="SSF53223">
    <property type="entry name" value="Aminoacid dehydrogenase-like, N-terminal domain"/>
    <property type="match status" value="1"/>
</dbReference>
<proteinExistence type="inferred from homology"/>
<dbReference type="Gene3D" id="3.40.50.10860">
    <property type="entry name" value="Leucine Dehydrogenase, chain A, domain 1"/>
    <property type="match status" value="1"/>
</dbReference>
<evidence type="ECO:0000259" key="3">
    <source>
        <dbReference type="Pfam" id="PF02812"/>
    </source>
</evidence>
<dbReference type="EMBL" id="BARW01007318">
    <property type="protein sequence ID" value="GAI86646.1"/>
    <property type="molecule type" value="Genomic_DNA"/>
</dbReference>
<accession>X1T5I2</accession>
<dbReference type="GO" id="GO:0006538">
    <property type="term" value="P:L-glutamate catabolic process"/>
    <property type="evidence" value="ECO:0007669"/>
    <property type="project" value="TreeGrafter"/>
</dbReference>
<dbReference type="AlphaFoldDB" id="X1T5I2"/>
<organism evidence="4">
    <name type="scientific">marine sediment metagenome</name>
    <dbReference type="NCBI Taxonomy" id="412755"/>
    <lineage>
        <taxon>unclassified sequences</taxon>
        <taxon>metagenomes</taxon>
        <taxon>ecological metagenomes</taxon>
    </lineage>
</organism>
<protein>
    <recommendedName>
        <fullName evidence="3">Glutamate/phenylalanine/leucine/valine/L-tryptophan dehydrogenase dimerisation domain-containing protein</fullName>
    </recommendedName>
</protein>
<dbReference type="GO" id="GO:0004352">
    <property type="term" value="F:glutamate dehydrogenase (NAD+) activity"/>
    <property type="evidence" value="ECO:0007669"/>
    <property type="project" value="TreeGrafter"/>
</dbReference>
<dbReference type="PANTHER" id="PTHR11606:SF13">
    <property type="entry name" value="GLUTAMATE DEHYDROGENASE 1, MITOCHONDRIAL"/>
    <property type="match status" value="1"/>
</dbReference>
<dbReference type="InterPro" id="IPR006095">
    <property type="entry name" value="Glu/Leu/Phe/Val/Trp_DH"/>
</dbReference>
<reference evidence="4" key="1">
    <citation type="journal article" date="2014" name="Front. Microbiol.">
        <title>High frequency of phylogenetically diverse reductive dehalogenase-homologous genes in deep subseafloor sedimentary metagenomes.</title>
        <authorList>
            <person name="Kawai M."/>
            <person name="Futagami T."/>
            <person name="Toyoda A."/>
            <person name="Takaki Y."/>
            <person name="Nishi S."/>
            <person name="Hori S."/>
            <person name="Arai W."/>
            <person name="Tsubouchi T."/>
            <person name="Morono Y."/>
            <person name="Uchiyama I."/>
            <person name="Ito T."/>
            <person name="Fujiyama A."/>
            <person name="Inagaki F."/>
            <person name="Takami H."/>
        </authorList>
    </citation>
    <scope>NUCLEOTIDE SEQUENCE</scope>
    <source>
        <strain evidence="4">Expedition CK06-06</strain>
    </source>
</reference>
<dbReference type="FunFam" id="3.40.50.10860:FF:000003">
    <property type="entry name" value="Glutamate dehydrogenase"/>
    <property type="match status" value="1"/>
</dbReference>
<comment type="caution">
    <text evidence="4">The sequence shown here is derived from an EMBL/GenBank/DDBJ whole genome shotgun (WGS) entry which is preliminary data.</text>
</comment>
<dbReference type="Pfam" id="PF02812">
    <property type="entry name" value="ELFV_dehydrog_N"/>
    <property type="match status" value="1"/>
</dbReference>